<dbReference type="SUPFAM" id="SSF46689">
    <property type="entry name" value="Homeodomain-like"/>
    <property type="match status" value="1"/>
</dbReference>
<dbReference type="PROSITE" id="PS50977">
    <property type="entry name" value="HTH_TETR_2"/>
    <property type="match status" value="1"/>
</dbReference>
<evidence type="ECO:0000313" key="4">
    <source>
        <dbReference type="EMBL" id="MCH9274865.1"/>
    </source>
</evidence>
<accession>A0ABS9VS98</accession>
<reference evidence="4 5" key="2">
    <citation type="journal article" date="2021" name="Syst. Appl. Microbiol.">
        <title>Phylogenetic classification of ten novel species belonging to the genus Bifidobacterium comprising B. phasiani sp. nov., B. pongonis sp. nov., B. saguinibicoloris sp. nov., B. colobi sp. nov., B. simiiventris sp. nov., B. santillanense sp. nov., B. miconis sp. nov., B. amazonense sp. nov., B. pluvialisilvae sp. nov., and B. miconisargentati sp. nov.</title>
        <authorList>
            <person name="Lugli G.A."/>
            <person name="Calvete-Torre I."/>
            <person name="Alessandri G."/>
            <person name="Milani C."/>
            <person name="Turroni F."/>
            <person name="Laiolo P."/>
            <person name="Ossiprandi M.C."/>
            <person name="Margolles A."/>
            <person name="Ruiz L."/>
            <person name="Ventura M."/>
        </authorList>
    </citation>
    <scope>NUCLEOTIDE SEQUENCE [LARGE SCALE GENOMIC DNA]</scope>
    <source>
        <strain evidence="4 5">MA1</strain>
    </source>
</reference>
<dbReference type="InterPro" id="IPR001647">
    <property type="entry name" value="HTH_TetR"/>
</dbReference>
<comment type="caution">
    <text evidence="4">The sequence shown here is derived from an EMBL/GenBank/DDBJ whole genome shotgun (WGS) entry which is preliminary data.</text>
</comment>
<feature type="domain" description="HTH tetR-type" evidence="3">
    <location>
        <begin position="11"/>
        <end position="71"/>
    </location>
</feature>
<proteinExistence type="predicted"/>
<evidence type="ECO:0000256" key="2">
    <source>
        <dbReference type="PROSITE-ProRule" id="PRU00335"/>
    </source>
</evidence>
<dbReference type="Gene3D" id="1.10.357.10">
    <property type="entry name" value="Tetracycline Repressor, domain 2"/>
    <property type="match status" value="1"/>
</dbReference>
<dbReference type="InterPro" id="IPR009057">
    <property type="entry name" value="Homeodomain-like_sf"/>
</dbReference>
<protein>
    <submittedName>
        <fullName evidence="4">TetR/AcrR family transcriptional regulator</fullName>
    </submittedName>
</protein>
<evidence type="ECO:0000313" key="5">
    <source>
        <dbReference type="Proteomes" id="UP000710815"/>
    </source>
</evidence>
<dbReference type="EMBL" id="JAFEJT020000002">
    <property type="protein sequence ID" value="MCH9274865.1"/>
    <property type="molecule type" value="Genomic_DNA"/>
</dbReference>
<keyword evidence="5" id="KW-1185">Reference proteome</keyword>
<gene>
    <name evidence="4" type="ORF">JS533_000985</name>
</gene>
<keyword evidence="1 2" id="KW-0238">DNA-binding</keyword>
<feature type="DNA-binding region" description="H-T-H motif" evidence="2">
    <location>
        <begin position="34"/>
        <end position="53"/>
    </location>
</feature>
<organism evidence="4 5">
    <name type="scientific">Bifidobacterium amazonense</name>
    <dbReference type="NCBI Taxonomy" id="2809027"/>
    <lineage>
        <taxon>Bacteria</taxon>
        <taxon>Bacillati</taxon>
        <taxon>Actinomycetota</taxon>
        <taxon>Actinomycetes</taxon>
        <taxon>Bifidobacteriales</taxon>
        <taxon>Bifidobacteriaceae</taxon>
        <taxon>Bifidobacterium</taxon>
    </lineage>
</organism>
<dbReference type="RefSeq" id="WP_241512708.1">
    <property type="nucleotide sequence ID" value="NZ_JAFEJT020000002.1"/>
</dbReference>
<dbReference type="PANTHER" id="PTHR43479">
    <property type="entry name" value="ACREF/ENVCD OPERON REPRESSOR-RELATED"/>
    <property type="match status" value="1"/>
</dbReference>
<sequence length="198" mass="22290">MANKAEYRSAQRSRQAIRKAFIDLLRTHDADKITVTAIVRLADVNRSTFYAHYPDVRGVIEEIEDETIAELMAVLDGIESADFLKDPTPMIMRIGRRLEAERDYYRILIQASGAAGFLDKLQTVFAERMVADEAIPAAIRESRSYVLRVNYFAGGIVNLYKLWFAGGLDCSMDDISREVGRMVALASPDLLDHRTAGR</sequence>
<evidence type="ECO:0000256" key="1">
    <source>
        <dbReference type="ARBA" id="ARBA00023125"/>
    </source>
</evidence>
<name>A0ABS9VS98_9BIFI</name>
<dbReference type="InterPro" id="IPR050624">
    <property type="entry name" value="HTH-type_Tx_Regulator"/>
</dbReference>
<evidence type="ECO:0000259" key="3">
    <source>
        <dbReference type="PROSITE" id="PS50977"/>
    </source>
</evidence>
<dbReference type="PANTHER" id="PTHR43479:SF7">
    <property type="entry name" value="TETR-FAMILY TRANSCRIPTIONAL REGULATOR"/>
    <property type="match status" value="1"/>
</dbReference>
<dbReference type="Proteomes" id="UP000710815">
    <property type="component" value="Unassembled WGS sequence"/>
</dbReference>
<reference evidence="4 5" key="1">
    <citation type="journal article" date="2021" name="Environ. Microbiol.">
        <title>Genetic insights into the dark matter of the mammalian gut microbiota through targeted genome reconstruction.</title>
        <authorList>
            <person name="Lugli G.A."/>
            <person name="Alessandri G."/>
            <person name="Milani C."/>
            <person name="Viappiani A."/>
            <person name="Fontana F."/>
            <person name="Tarracchini C."/>
            <person name="Mancabelli L."/>
            <person name="Argentini C."/>
            <person name="Ruiz L."/>
            <person name="Margolles A."/>
            <person name="van Sinderen D."/>
            <person name="Turroni F."/>
            <person name="Ventura M."/>
        </authorList>
    </citation>
    <scope>NUCLEOTIDE SEQUENCE [LARGE SCALE GENOMIC DNA]</scope>
    <source>
        <strain evidence="4 5">MA1</strain>
    </source>
</reference>